<evidence type="ECO:0000313" key="3">
    <source>
        <dbReference type="Proteomes" id="UP000756921"/>
    </source>
</evidence>
<gene>
    <name evidence="2" type="ORF">PMIN01_08915</name>
</gene>
<organism evidence="2 3">
    <name type="scientific">Paraphaeosphaeria minitans</name>
    <dbReference type="NCBI Taxonomy" id="565426"/>
    <lineage>
        <taxon>Eukaryota</taxon>
        <taxon>Fungi</taxon>
        <taxon>Dikarya</taxon>
        <taxon>Ascomycota</taxon>
        <taxon>Pezizomycotina</taxon>
        <taxon>Dothideomycetes</taxon>
        <taxon>Pleosporomycetidae</taxon>
        <taxon>Pleosporales</taxon>
        <taxon>Massarineae</taxon>
        <taxon>Didymosphaeriaceae</taxon>
        <taxon>Paraphaeosphaeria</taxon>
    </lineage>
</organism>
<reference evidence="2" key="1">
    <citation type="journal article" date="2020" name="Mol. Plant Microbe Interact.">
        <title>Genome Sequence of the Biocontrol Agent Coniothyrium minitans strain Conio (IMI 134523).</title>
        <authorList>
            <person name="Patel D."/>
            <person name="Shittu T.A."/>
            <person name="Baroncelli R."/>
            <person name="Muthumeenakshi S."/>
            <person name="Osborne T.H."/>
            <person name="Janganan T.K."/>
            <person name="Sreenivasaprasad S."/>
        </authorList>
    </citation>
    <scope>NUCLEOTIDE SEQUENCE</scope>
    <source>
        <strain evidence="2">Conio</strain>
    </source>
</reference>
<dbReference type="EMBL" id="WJXW01000009">
    <property type="protein sequence ID" value="KAF9733232.1"/>
    <property type="molecule type" value="Genomic_DNA"/>
</dbReference>
<keyword evidence="3" id="KW-1185">Reference proteome</keyword>
<sequence>MCLFTTKPTRTYHDSVVDPPRHSSRYSAHTAGRMSLPANKRSSYRHSTEVHRYVDYEVEPRRSSRVIEYVEPAGARRSRSVVRERDVDYYRGSRRSLGEGDVVRRSVSRVRY</sequence>
<accession>A0A9P6GCL1</accession>
<evidence type="ECO:0000313" key="2">
    <source>
        <dbReference type="EMBL" id="KAF9733232.1"/>
    </source>
</evidence>
<protein>
    <submittedName>
        <fullName evidence="2">Uncharacterized protein</fullName>
    </submittedName>
</protein>
<evidence type="ECO:0000256" key="1">
    <source>
        <dbReference type="SAM" id="MobiDB-lite"/>
    </source>
</evidence>
<dbReference type="OrthoDB" id="3781412at2759"/>
<feature type="region of interest" description="Disordered" evidence="1">
    <location>
        <begin position="13"/>
        <end position="43"/>
    </location>
</feature>
<comment type="caution">
    <text evidence="2">The sequence shown here is derived from an EMBL/GenBank/DDBJ whole genome shotgun (WGS) entry which is preliminary data.</text>
</comment>
<dbReference type="AlphaFoldDB" id="A0A9P6GCL1"/>
<dbReference type="Proteomes" id="UP000756921">
    <property type="component" value="Unassembled WGS sequence"/>
</dbReference>
<name>A0A9P6GCL1_9PLEO</name>
<proteinExistence type="predicted"/>